<comment type="caution">
    <text evidence="1">The sequence shown here is derived from an EMBL/GenBank/DDBJ whole genome shotgun (WGS) entry which is preliminary data.</text>
</comment>
<dbReference type="EMBL" id="CM042014">
    <property type="protein sequence ID" value="KAI3723600.1"/>
    <property type="molecule type" value="Genomic_DNA"/>
</dbReference>
<name>A0ACB9BNL6_CICIN</name>
<reference evidence="1 2" key="2">
    <citation type="journal article" date="2022" name="Mol. Ecol. Resour.">
        <title>The genomes of chicory, endive, great burdock and yacon provide insights into Asteraceae paleo-polyploidization history and plant inulin production.</title>
        <authorList>
            <person name="Fan W."/>
            <person name="Wang S."/>
            <person name="Wang H."/>
            <person name="Wang A."/>
            <person name="Jiang F."/>
            <person name="Liu H."/>
            <person name="Zhao H."/>
            <person name="Xu D."/>
            <person name="Zhang Y."/>
        </authorList>
    </citation>
    <scope>NUCLEOTIDE SEQUENCE [LARGE SCALE GENOMIC DNA]</scope>
    <source>
        <strain evidence="2">cv. Punajuju</strain>
        <tissue evidence="1">Leaves</tissue>
    </source>
</reference>
<sequence>MSLEISERVCYVHCNFCNTILAVSVPCGNVSTSVVTVRCGHCANLLSVNIGALLQPSPLYHQPQKQVSSNDDKAMSGGSGSTSFQSVEPQVPRIPAIHSNSSLTVSRHTF</sequence>
<evidence type="ECO:0000313" key="1">
    <source>
        <dbReference type="EMBL" id="KAI3723600.1"/>
    </source>
</evidence>
<evidence type="ECO:0000313" key="2">
    <source>
        <dbReference type="Proteomes" id="UP001055811"/>
    </source>
</evidence>
<gene>
    <name evidence="1" type="ORF">L2E82_35327</name>
</gene>
<dbReference type="Proteomes" id="UP001055811">
    <property type="component" value="Linkage Group LG06"/>
</dbReference>
<accession>A0ACB9BNL6</accession>
<protein>
    <submittedName>
        <fullName evidence="1">Uncharacterized protein</fullName>
    </submittedName>
</protein>
<reference evidence="2" key="1">
    <citation type="journal article" date="2022" name="Mol. Ecol. Resour.">
        <title>The genomes of chicory, endive, great burdock and yacon provide insights into Asteraceae palaeo-polyploidization history and plant inulin production.</title>
        <authorList>
            <person name="Fan W."/>
            <person name="Wang S."/>
            <person name="Wang H."/>
            <person name="Wang A."/>
            <person name="Jiang F."/>
            <person name="Liu H."/>
            <person name="Zhao H."/>
            <person name="Xu D."/>
            <person name="Zhang Y."/>
        </authorList>
    </citation>
    <scope>NUCLEOTIDE SEQUENCE [LARGE SCALE GENOMIC DNA]</scope>
    <source>
        <strain evidence="2">cv. Punajuju</strain>
    </source>
</reference>
<proteinExistence type="predicted"/>
<keyword evidence="2" id="KW-1185">Reference proteome</keyword>
<organism evidence="1 2">
    <name type="scientific">Cichorium intybus</name>
    <name type="common">Chicory</name>
    <dbReference type="NCBI Taxonomy" id="13427"/>
    <lineage>
        <taxon>Eukaryota</taxon>
        <taxon>Viridiplantae</taxon>
        <taxon>Streptophyta</taxon>
        <taxon>Embryophyta</taxon>
        <taxon>Tracheophyta</taxon>
        <taxon>Spermatophyta</taxon>
        <taxon>Magnoliopsida</taxon>
        <taxon>eudicotyledons</taxon>
        <taxon>Gunneridae</taxon>
        <taxon>Pentapetalae</taxon>
        <taxon>asterids</taxon>
        <taxon>campanulids</taxon>
        <taxon>Asterales</taxon>
        <taxon>Asteraceae</taxon>
        <taxon>Cichorioideae</taxon>
        <taxon>Cichorieae</taxon>
        <taxon>Cichoriinae</taxon>
        <taxon>Cichorium</taxon>
    </lineage>
</organism>